<accession>A0A0M3APB2</accession>
<dbReference type="CDD" id="cd15482">
    <property type="entry name" value="Sialidase_non-viral"/>
    <property type="match status" value="1"/>
</dbReference>
<dbReference type="PANTHER" id="PTHR43739:SF5">
    <property type="entry name" value="EXO-ALPHA-SIALIDASE"/>
    <property type="match status" value="1"/>
</dbReference>
<dbReference type="GO" id="GO:0010411">
    <property type="term" value="P:xyloglucan metabolic process"/>
    <property type="evidence" value="ECO:0007669"/>
    <property type="project" value="TreeGrafter"/>
</dbReference>
<evidence type="ECO:0000313" key="3">
    <source>
        <dbReference type="EMBL" id="KKW92027.1"/>
    </source>
</evidence>
<keyword evidence="4" id="KW-1185">Reference proteome</keyword>
<dbReference type="Proteomes" id="UP000033874">
    <property type="component" value="Unassembled WGS sequence"/>
</dbReference>
<dbReference type="PANTHER" id="PTHR43739">
    <property type="entry name" value="XYLOGLUCANASE (EUROFUNG)"/>
    <property type="match status" value="1"/>
</dbReference>
<dbReference type="EMBL" id="LBIC01000005">
    <property type="protein sequence ID" value="KKW92027.1"/>
    <property type="molecule type" value="Genomic_DNA"/>
</dbReference>
<dbReference type="AlphaFoldDB" id="A0A0M3APB2"/>
<protein>
    <recommendedName>
        <fullName evidence="2">Sortilin N-terminal domain-containing protein</fullName>
    </recommendedName>
</protein>
<gene>
    <name evidence="3" type="ORF">YP76_13225</name>
</gene>
<dbReference type="PATRIC" id="fig|56193.3.peg.2753"/>
<sequence length="371" mass="40610">MTIACLSTNGWNHFRTDVPVTELFVATTSGIALLRREGDGSWTRVRDMLSGNHISAMTVEPGTGRLLAACMPGSLMASADGGQSWDDLTPGWREEGAYSVRCYPHEGGTRIYVGTQPAGLYRSDDGGASWEDIASIRTAPMHDQWRFPAPGHQPHLKTLYVDPRDANVIYAGVEQGALLKSTDGGKSWNDLDEFVDYENFVYKDIHQVLLRPGNADEVYITTGLGIYCSHDAGSTWERLTGDDFRIGYPDQLLFAPNDDQRLFVSGGFAIPYYWVEAKSARGTVMISEDGGRSWRAPRSGFPEGRSNVEAMSMCAHSGGYDIFAGTTDGEVLISSDGGESWQTIARELAPISKPTHDVLINGLAYENDLHP</sequence>
<organism evidence="3 4">
    <name type="scientific">Sphingobium chungbukense</name>
    <dbReference type="NCBI Taxonomy" id="56193"/>
    <lineage>
        <taxon>Bacteria</taxon>
        <taxon>Pseudomonadati</taxon>
        <taxon>Pseudomonadota</taxon>
        <taxon>Alphaproteobacteria</taxon>
        <taxon>Sphingomonadales</taxon>
        <taxon>Sphingomonadaceae</taxon>
        <taxon>Sphingobium</taxon>
    </lineage>
</organism>
<keyword evidence="1" id="KW-0677">Repeat</keyword>
<evidence type="ECO:0000256" key="1">
    <source>
        <dbReference type="ARBA" id="ARBA00022737"/>
    </source>
</evidence>
<dbReference type="SUPFAM" id="SSF110296">
    <property type="entry name" value="Oligoxyloglucan reducing end-specific cellobiohydrolase"/>
    <property type="match status" value="1"/>
</dbReference>
<dbReference type="InterPro" id="IPR052025">
    <property type="entry name" value="Xyloglucanase_GH74"/>
</dbReference>
<dbReference type="InterPro" id="IPR031778">
    <property type="entry name" value="Sortilin_N"/>
</dbReference>
<evidence type="ECO:0000313" key="4">
    <source>
        <dbReference type="Proteomes" id="UP000033874"/>
    </source>
</evidence>
<dbReference type="InterPro" id="IPR015943">
    <property type="entry name" value="WD40/YVTN_repeat-like_dom_sf"/>
</dbReference>
<reference evidence="3 4" key="1">
    <citation type="submission" date="2015-04" db="EMBL/GenBank/DDBJ databases">
        <title>Genome sequence of aromatic hydrocarbons-degrading Sphingobium chungbukense DJ77.</title>
        <authorList>
            <person name="Kim Y.-C."/>
            <person name="Chae J.-C."/>
        </authorList>
    </citation>
    <scope>NUCLEOTIDE SEQUENCE [LARGE SCALE GENOMIC DNA]</scope>
    <source>
        <strain evidence="3 4">DJ77</strain>
    </source>
</reference>
<dbReference type="RefSeq" id="WP_046764032.1">
    <property type="nucleotide sequence ID" value="NZ_LBIC01000005.1"/>
</dbReference>
<proteinExistence type="predicted"/>
<name>A0A0M3APB2_9SPHN</name>
<comment type="caution">
    <text evidence="3">The sequence shown here is derived from an EMBL/GenBank/DDBJ whole genome shotgun (WGS) entry which is preliminary data.</text>
</comment>
<dbReference type="Pfam" id="PF15902">
    <property type="entry name" value="Sortilin-Vps10"/>
    <property type="match status" value="1"/>
</dbReference>
<dbReference type="STRING" id="56193.YP76_13225"/>
<dbReference type="Gene3D" id="2.130.10.10">
    <property type="entry name" value="YVTN repeat-like/Quinoprotein amine dehydrogenase"/>
    <property type="match status" value="1"/>
</dbReference>
<feature type="domain" description="Sortilin N-terminal" evidence="2">
    <location>
        <begin position="178"/>
        <end position="296"/>
    </location>
</feature>
<evidence type="ECO:0000259" key="2">
    <source>
        <dbReference type="Pfam" id="PF15902"/>
    </source>
</evidence>